<evidence type="ECO:0000313" key="4">
    <source>
        <dbReference type="Proteomes" id="UP000813018"/>
    </source>
</evidence>
<dbReference type="NCBIfam" id="NF009314">
    <property type="entry name" value="PRK12674.1-2"/>
    <property type="match status" value="1"/>
</dbReference>
<dbReference type="Pfam" id="PF03334">
    <property type="entry name" value="PhaG_MnhG_YufB"/>
    <property type="match status" value="1"/>
</dbReference>
<dbReference type="NCBIfam" id="TIGR01300">
    <property type="entry name" value="CPA3_mnhG_phaG"/>
    <property type="match status" value="1"/>
</dbReference>
<protein>
    <submittedName>
        <fullName evidence="3">Monovalent cation/H(+) antiporter subunit G</fullName>
    </submittedName>
</protein>
<feature type="transmembrane region" description="Helical" evidence="2">
    <location>
        <begin position="69"/>
        <end position="91"/>
    </location>
</feature>
<keyword evidence="2" id="KW-0812">Transmembrane</keyword>
<dbReference type="Proteomes" id="UP000813018">
    <property type="component" value="Unassembled WGS sequence"/>
</dbReference>
<keyword evidence="2" id="KW-0472">Membrane</keyword>
<dbReference type="PANTHER" id="PTHR34703">
    <property type="entry name" value="ANTIPORTER SUBUNIT MNHG2-RELATED"/>
    <property type="match status" value="1"/>
</dbReference>
<evidence type="ECO:0000256" key="2">
    <source>
        <dbReference type="SAM" id="Phobius"/>
    </source>
</evidence>
<keyword evidence="2" id="KW-1133">Transmembrane helix</keyword>
<reference evidence="3 4" key="1">
    <citation type="journal article" date="2016" name="Int. J. Syst. Evol. Microbiol.">
        <title>Pontibacter aydingkolensis sp. nov., isolated from soil of a salt lake.</title>
        <authorList>
            <person name="Osman G."/>
            <person name="Zhang T."/>
            <person name="Lou K."/>
            <person name="Gao Y."/>
            <person name="Chang W."/>
            <person name="Lin Q."/>
            <person name="Yang H.M."/>
            <person name="Huo X.D."/>
            <person name="Wang N."/>
        </authorList>
    </citation>
    <scope>NUCLEOTIDE SEQUENCE [LARGE SCALE GENOMIC DNA]</scope>
    <source>
        <strain evidence="3 4">KACC 19255</strain>
    </source>
</reference>
<comment type="caution">
    <text evidence="3">The sequence shown here is derived from an EMBL/GenBank/DDBJ whole genome shotgun (WGS) entry which is preliminary data.</text>
</comment>
<feature type="region of interest" description="Disordered" evidence="1">
    <location>
        <begin position="124"/>
        <end position="146"/>
    </location>
</feature>
<dbReference type="RefSeq" id="WP_219878416.1">
    <property type="nucleotide sequence ID" value="NZ_JAHYXK010000016.1"/>
</dbReference>
<proteinExistence type="predicted"/>
<sequence length="146" mass="16479">MGVIEVEQIKEVVSCVFILAGVIFMLISTIGLLRFPDFYIRMSAITKGASLGVGLILLGLGIYFNQPDIMLKVLAIITFIFITAPVAAHVISRTAVRNHSPFWNKTNLKEFEEYQEKLHLDKIKNHDRYREEQKTEKKPSGAGDNV</sequence>
<dbReference type="EMBL" id="JAHYXK010000016">
    <property type="protein sequence ID" value="MBW7468539.1"/>
    <property type="molecule type" value="Genomic_DNA"/>
</dbReference>
<feature type="transmembrane region" description="Helical" evidence="2">
    <location>
        <begin position="45"/>
        <end position="63"/>
    </location>
</feature>
<name>A0ABS7CXF3_9BACT</name>
<accession>A0ABS7CXF3</accession>
<keyword evidence="4" id="KW-1185">Reference proteome</keyword>
<dbReference type="InterPro" id="IPR005133">
    <property type="entry name" value="PhaG_MnhG_YufB"/>
</dbReference>
<feature type="transmembrane region" description="Helical" evidence="2">
    <location>
        <begin position="12"/>
        <end position="33"/>
    </location>
</feature>
<feature type="compositionally biased region" description="Basic and acidic residues" evidence="1">
    <location>
        <begin position="124"/>
        <end position="139"/>
    </location>
</feature>
<gene>
    <name evidence="3" type="primary">mnhG</name>
    <name evidence="3" type="ORF">K0O23_15790</name>
</gene>
<evidence type="ECO:0000313" key="3">
    <source>
        <dbReference type="EMBL" id="MBW7468539.1"/>
    </source>
</evidence>
<dbReference type="PANTHER" id="PTHR34703:SF1">
    <property type="entry name" value="ANTIPORTER SUBUNIT MNHG2-RELATED"/>
    <property type="match status" value="1"/>
</dbReference>
<organism evidence="3 4">
    <name type="scientific">Pontibacter aydingkolensis</name>
    <dbReference type="NCBI Taxonomy" id="1911536"/>
    <lineage>
        <taxon>Bacteria</taxon>
        <taxon>Pseudomonadati</taxon>
        <taxon>Bacteroidota</taxon>
        <taxon>Cytophagia</taxon>
        <taxon>Cytophagales</taxon>
        <taxon>Hymenobacteraceae</taxon>
        <taxon>Pontibacter</taxon>
    </lineage>
</organism>
<evidence type="ECO:0000256" key="1">
    <source>
        <dbReference type="SAM" id="MobiDB-lite"/>
    </source>
</evidence>